<dbReference type="KEGG" id="btab:109035919"/>
<evidence type="ECO:0000313" key="3">
    <source>
        <dbReference type="EMBL" id="CAH0766864.1"/>
    </source>
</evidence>
<dbReference type="CDD" id="cd22753">
    <property type="entry name" value="OTU_ALG13-like"/>
    <property type="match status" value="1"/>
</dbReference>
<dbReference type="PANTHER" id="PTHR12419:SF115">
    <property type="entry name" value="PROTEIN OVARIAN TUMOR LOCUS-RELATED"/>
    <property type="match status" value="1"/>
</dbReference>
<sequence>METLKGELITSLINPSQLKSWMKPVDPVDVWLDHQGLYRKHTARDASCLYRIIAEQVYLTQMFHMHVRKQCIEFCMKNPKYLKRLNFSSEDVIEHLQNLREPSGELEIQLLSIIHKYDFVLHKEIGHPPSSLTNYGYNKVIHLWASKDSHYDSVHSKQHIANAAFCQAIVYEILYKRVFKLQEVDFAVNKMLHDKVTRYPREISNSYGYAMRLEMREQCLNAKELLKMDITPFPYKVAKSLDPNIYRNVEFDTWNDGRRGFRLTYWSNRELKVGAKCLVTLNPETVYVAHIQKMSEDHGPVTIFVEALGQMLSVPYEKLSLLPEIRSSLNTYQEKCLQSGSSNAPSDEYDDVDYPDNSLYVGPTPSTTNNDDPQVYHVSSSSDHFSKECEENEEKSHQFTNISKKQEPLSTMNDSKPDSHNPGDGYHNKHESQSASSERIEKNEQTSLMNLIDGVSPITEFALPLASDTSSNQPSNPIVNLSALESVMHNGSDLPLSDIPTLRFFYNLGVSYLRSCNTMMCPPSPCLPYSFFCSPIPGNVSTPDPVGNSPSLPPFSSQHITLSSVTGASIRQRREAVMSSSGSVYVPEESCPSIQTFAGMPQNAKTVQSTKLENEPLIHPQQVTRLSTLMQSQPSTPSLFSMPGTPPPNSIIPLTPGGLYSPSTPVYYSPAECSDSSFYPPVGYVDCACLPPDTPSGIYQSVYPPQFTFPEPVVYQQMVPQSPTVSNSFST</sequence>
<name>A0A9P0G1J8_BEMTA</name>
<dbReference type="Proteomes" id="UP001152759">
    <property type="component" value="Chromosome 2"/>
</dbReference>
<feature type="compositionally biased region" description="Polar residues" evidence="1">
    <location>
        <begin position="364"/>
        <end position="383"/>
    </location>
</feature>
<accession>A0A9P0G1J8</accession>
<feature type="compositionally biased region" description="Basic and acidic residues" evidence="1">
    <location>
        <begin position="415"/>
        <end position="441"/>
    </location>
</feature>
<dbReference type="GO" id="GO:0061578">
    <property type="term" value="F:K63-linked deubiquitinase activity"/>
    <property type="evidence" value="ECO:0007669"/>
    <property type="project" value="TreeGrafter"/>
</dbReference>
<feature type="compositionally biased region" description="Basic and acidic residues" evidence="1">
    <location>
        <begin position="384"/>
        <end position="397"/>
    </location>
</feature>
<feature type="region of interest" description="Disordered" evidence="1">
    <location>
        <begin position="336"/>
        <end position="441"/>
    </location>
</feature>
<feature type="compositionally biased region" description="Polar residues" evidence="1">
    <location>
        <begin position="398"/>
        <end position="414"/>
    </location>
</feature>
<dbReference type="AlphaFoldDB" id="A0A9P0G1J8"/>
<organism evidence="3 4">
    <name type="scientific">Bemisia tabaci</name>
    <name type="common">Sweetpotato whitefly</name>
    <name type="synonym">Aleurodes tabaci</name>
    <dbReference type="NCBI Taxonomy" id="7038"/>
    <lineage>
        <taxon>Eukaryota</taxon>
        <taxon>Metazoa</taxon>
        <taxon>Ecdysozoa</taxon>
        <taxon>Arthropoda</taxon>
        <taxon>Hexapoda</taxon>
        <taxon>Insecta</taxon>
        <taxon>Pterygota</taxon>
        <taxon>Neoptera</taxon>
        <taxon>Paraneoptera</taxon>
        <taxon>Hemiptera</taxon>
        <taxon>Sternorrhyncha</taxon>
        <taxon>Aleyrodoidea</taxon>
        <taxon>Aleyrodidae</taxon>
        <taxon>Aleyrodinae</taxon>
        <taxon>Bemisia</taxon>
    </lineage>
</organism>
<dbReference type="InterPro" id="IPR049769">
    <property type="entry name" value="OTU_OTU"/>
</dbReference>
<dbReference type="InterPro" id="IPR050704">
    <property type="entry name" value="Peptidase_C85-like"/>
</dbReference>
<feature type="domain" description="OTU" evidence="2">
    <location>
        <begin position="37"/>
        <end position="157"/>
    </location>
</feature>
<keyword evidence="4" id="KW-1185">Reference proteome</keyword>
<evidence type="ECO:0000256" key="1">
    <source>
        <dbReference type="SAM" id="MobiDB-lite"/>
    </source>
</evidence>
<dbReference type="EMBL" id="OU963863">
    <property type="protein sequence ID" value="CAH0766864.1"/>
    <property type="molecule type" value="Genomic_DNA"/>
</dbReference>
<protein>
    <recommendedName>
        <fullName evidence="2">OTU domain-containing protein</fullName>
    </recommendedName>
</protein>
<dbReference type="PROSITE" id="PS50802">
    <property type="entry name" value="OTU"/>
    <property type="match status" value="1"/>
</dbReference>
<dbReference type="GO" id="GO:0016579">
    <property type="term" value="P:protein deubiquitination"/>
    <property type="evidence" value="ECO:0007669"/>
    <property type="project" value="TreeGrafter"/>
</dbReference>
<reference evidence="3" key="1">
    <citation type="submission" date="2021-12" db="EMBL/GenBank/DDBJ databases">
        <authorList>
            <person name="King R."/>
        </authorList>
    </citation>
    <scope>NUCLEOTIDE SEQUENCE</scope>
</reference>
<proteinExistence type="predicted"/>
<dbReference type="InterPro" id="IPR003323">
    <property type="entry name" value="OTU_dom"/>
</dbReference>
<feature type="compositionally biased region" description="Polar residues" evidence="1">
    <location>
        <begin position="336"/>
        <end position="345"/>
    </location>
</feature>
<evidence type="ECO:0000313" key="4">
    <source>
        <dbReference type="Proteomes" id="UP001152759"/>
    </source>
</evidence>
<dbReference type="CDD" id="cd20380">
    <property type="entry name" value="Tudor_TDRD13-like"/>
    <property type="match status" value="1"/>
</dbReference>
<dbReference type="PANTHER" id="PTHR12419">
    <property type="entry name" value="OTU DOMAIN CONTAINING PROTEIN"/>
    <property type="match status" value="1"/>
</dbReference>
<dbReference type="InterPro" id="IPR049770">
    <property type="entry name" value="OTU_Tudor"/>
</dbReference>
<gene>
    <name evidence="3" type="ORF">BEMITA_LOCUS4489</name>
</gene>
<evidence type="ECO:0000259" key="2">
    <source>
        <dbReference type="PROSITE" id="PS50802"/>
    </source>
</evidence>
<dbReference type="Gene3D" id="3.90.70.80">
    <property type="match status" value="1"/>
</dbReference>
<dbReference type="GO" id="GO:0004843">
    <property type="term" value="F:cysteine-type deubiquitinase activity"/>
    <property type="evidence" value="ECO:0007669"/>
    <property type="project" value="TreeGrafter"/>
</dbReference>